<evidence type="ECO:0000313" key="2">
    <source>
        <dbReference type="EMBL" id="TLX47476.1"/>
    </source>
</evidence>
<protein>
    <recommendedName>
        <fullName evidence="4">Cxxc_20_cxxc protein</fullName>
    </recommendedName>
</protein>
<proteinExistence type="predicted"/>
<gene>
    <name evidence="2" type="ORF">C1E24_09010</name>
</gene>
<dbReference type="EMBL" id="PPSW01000012">
    <property type="protein sequence ID" value="TLX47476.1"/>
    <property type="molecule type" value="Genomic_DNA"/>
</dbReference>
<feature type="transmembrane region" description="Helical" evidence="1">
    <location>
        <begin position="41"/>
        <end position="58"/>
    </location>
</feature>
<reference evidence="2 3" key="1">
    <citation type="submission" date="2018-01" db="EMBL/GenBank/DDBJ databases">
        <title>Co-occurrence of chitin degradation, pigmentation and bioactivity in marine Pseudoalteromonas.</title>
        <authorList>
            <person name="Paulsen S."/>
            <person name="Gram L."/>
            <person name="Machado H."/>
        </authorList>
    </citation>
    <scope>NUCLEOTIDE SEQUENCE [LARGE SCALE GENOMIC DNA]</scope>
    <source>
        <strain evidence="2 3">S3663</strain>
    </source>
</reference>
<accession>A0A5R9Q4N9</accession>
<name>A0A5R9Q4N9_9GAMM</name>
<sequence length="90" mass="10091">MKCPACENNIGFFSKALNKWGKYKTCPHCQTKIEVAINLKFLVLCIIPLIFLFIFALNPLVSKFGMFSSVLIGIIAGVFISFSLKLEKTE</sequence>
<organism evidence="2 3">
    <name type="scientific">Pseudoalteromonas phenolica</name>
    <dbReference type="NCBI Taxonomy" id="161398"/>
    <lineage>
        <taxon>Bacteria</taxon>
        <taxon>Pseudomonadati</taxon>
        <taxon>Pseudomonadota</taxon>
        <taxon>Gammaproteobacteria</taxon>
        <taxon>Alteromonadales</taxon>
        <taxon>Pseudoalteromonadaceae</taxon>
        <taxon>Pseudoalteromonas</taxon>
    </lineage>
</organism>
<dbReference type="AlphaFoldDB" id="A0A5R9Q4N9"/>
<feature type="transmembrane region" description="Helical" evidence="1">
    <location>
        <begin position="64"/>
        <end position="84"/>
    </location>
</feature>
<evidence type="ECO:0000313" key="3">
    <source>
        <dbReference type="Proteomes" id="UP000309186"/>
    </source>
</evidence>
<keyword evidence="1" id="KW-0472">Membrane</keyword>
<keyword evidence="1" id="KW-1133">Transmembrane helix</keyword>
<evidence type="ECO:0000256" key="1">
    <source>
        <dbReference type="SAM" id="Phobius"/>
    </source>
</evidence>
<evidence type="ECO:0008006" key="4">
    <source>
        <dbReference type="Google" id="ProtNLM"/>
    </source>
</evidence>
<dbReference type="Proteomes" id="UP000309186">
    <property type="component" value="Unassembled WGS sequence"/>
</dbReference>
<keyword evidence="1" id="KW-0812">Transmembrane</keyword>
<comment type="caution">
    <text evidence="2">The sequence shown here is derived from an EMBL/GenBank/DDBJ whole genome shotgun (WGS) entry which is preliminary data.</text>
</comment>